<accession>A0A6B2JFM1</accession>
<proteinExistence type="predicted"/>
<name>A0A6B2JFM1_9RHOB</name>
<dbReference type="RefSeq" id="WP_163889640.1">
    <property type="nucleotide sequence ID" value="NZ_JAAFYS010000001.1"/>
</dbReference>
<evidence type="ECO:0000313" key="1">
    <source>
        <dbReference type="EMBL" id="NDU99832.1"/>
    </source>
</evidence>
<keyword evidence="2" id="KW-1185">Reference proteome</keyword>
<sequence>MEEFDVSEWSLSDDPYRERDFVDLLNRAMKEMVSRDMSYDRDHHAMFFRPNPGKRDRKIGYFAEKKKSPGRFVAKQYKGFWRHSAFKWQFIRIEDDWFVQITPTYHFTRDGREKDGFGGEHLSKIKRMEWDPDVRRQFVMWRAYLCADEQEDMFQQAYPYLTFTPADKLAADFGVQDDLWKPVRATPPDTEGLLL</sequence>
<gene>
    <name evidence="1" type="ORF">GZA08_02445</name>
</gene>
<comment type="caution">
    <text evidence="1">The sequence shown here is derived from an EMBL/GenBank/DDBJ whole genome shotgun (WGS) entry which is preliminary data.</text>
</comment>
<dbReference type="EMBL" id="JAAGAB010000001">
    <property type="protein sequence ID" value="NDU99832.1"/>
    <property type="molecule type" value="Genomic_DNA"/>
</dbReference>
<reference evidence="1 2" key="1">
    <citation type="submission" date="2020-02" db="EMBL/GenBank/DDBJ databases">
        <title>Pseudoroseicyclus tamarix, sp. nov., isolated from offshore sediment of a Tamarix chinensis forest.</title>
        <authorList>
            <person name="Gai Y."/>
        </authorList>
    </citation>
    <scope>NUCLEOTIDE SEQUENCE [LARGE SCALE GENOMIC DNA]</scope>
    <source>
        <strain evidence="1 2">CLL3-39</strain>
    </source>
</reference>
<protein>
    <submittedName>
        <fullName evidence="1">Uncharacterized protein</fullName>
    </submittedName>
</protein>
<dbReference type="AlphaFoldDB" id="A0A6B2JFM1"/>
<dbReference type="Proteomes" id="UP000474757">
    <property type="component" value="Unassembled WGS sequence"/>
</dbReference>
<evidence type="ECO:0000313" key="2">
    <source>
        <dbReference type="Proteomes" id="UP000474757"/>
    </source>
</evidence>
<organism evidence="1 2">
    <name type="scientific">Pseudoroseicyclus tamaricis</name>
    <dbReference type="NCBI Taxonomy" id="2705421"/>
    <lineage>
        <taxon>Bacteria</taxon>
        <taxon>Pseudomonadati</taxon>
        <taxon>Pseudomonadota</taxon>
        <taxon>Alphaproteobacteria</taxon>
        <taxon>Rhodobacterales</taxon>
        <taxon>Paracoccaceae</taxon>
        <taxon>Pseudoroseicyclus</taxon>
    </lineage>
</organism>